<gene>
    <name evidence="3" type="ORF">CDAR_384331</name>
</gene>
<sequence length="102" mass="11763">MPQIEHIAPIDKNQRQPPSIPMTQLSYRKEGCKNKQQVIYLLLKTLSSFFLVACFLALRRKCVGVRGKQVCVWGEEQHLPMAEEDSPTDHHHFASVKSSWML</sequence>
<comment type="caution">
    <text evidence="3">The sequence shown here is derived from an EMBL/GenBank/DDBJ whole genome shotgun (WGS) entry which is preliminary data.</text>
</comment>
<keyword evidence="2" id="KW-1133">Transmembrane helix</keyword>
<feature type="region of interest" description="Disordered" evidence="1">
    <location>
        <begin position="1"/>
        <end position="21"/>
    </location>
</feature>
<dbReference type="EMBL" id="BPLQ01000075">
    <property type="protein sequence ID" value="GIX67247.1"/>
    <property type="molecule type" value="Genomic_DNA"/>
</dbReference>
<organism evidence="3 4">
    <name type="scientific">Caerostris darwini</name>
    <dbReference type="NCBI Taxonomy" id="1538125"/>
    <lineage>
        <taxon>Eukaryota</taxon>
        <taxon>Metazoa</taxon>
        <taxon>Ecdysozoa</taxon>
        <taxon>Arthropoda</taxon>
        <taxon>Chelicerata</taxon>
        <taxon>Arachnida</taxon>
        <taxon>Araneae</taxon>
        <taxon>Araneomorphae</taxon>
        <taxon>Entelegynae</taxon>
        <taxon>Araneoidea</taxon>
        <taxon>Araneidae</taxon>
        <taxon>Caerostris</taxon>
    </lineage>
</organism>
<keyword evidence="2" id="KW-0472">Membrane</keyword>
<keyword evidence="2" id="KW-0812">Transmembrane</keyword>
<evidence type="ECO:0000256" key="2">
    <source>
        <dbReference type="SAM" id="Phobius"/>
    </source>
</evidence>
<accession>A0AAV4M547</accession>
<proteinExistence type="predicted"/>
<keyword evidence="4" id="KW-1185">Reference proteome</keyword>
<reference evidence="3 4" key="1">
    <citation type="submission" date="2021-06" db="EMBL/GenBank/DDBJ databases">
        <title>Caerostris darwini draft genome.</title>
        <authorList>
            <person name="Kono N."/>
            <person name="Arakawa K."/>
        </authorList>
    </citation>
    <scope>NUCLEOTIDE SEQUENCE [LARGE SCALE GENOMIC DNA]</scope>
</reference>
<evidence type="ECO:0000313" key="4">
    <source>
        <dbReference type="Proteomes" id="UP001054837"/>
    </source>
</evidence>
<dbReference type="Proteomes" id="UP001054837">
    <property type="component" value="Unassembled WGS sequence"/>
</dbReference>
<protein>
    <submittedName>
        <fullName evidence="3">Uncharacterized protein</fullName>
    </submittedName>
</protein>
<evidence type="ECO:0000256" key="1">
    <source>
        <dbReference type="SAM" id="MobiDB-lite"/>
    </source>
</evidence>
<dbReference type="AlphaFoldDB" id="A0AAV4M547"/>
<feature type="transmembrane region" description="Helical" evidence="2">
    <location>
        <begin position="38"/>
        <end position="58"/>
    </location>
</feature>
<evidence type="ECO:0000313" key="3">
    <source>
        <dbReference type="EMBL" id="GIX67247.1"/>
    </source>
</evidence>
<name>A0AAV4M547_9ARAC</name>